<keyword evidence="2 4" id="KW-0863">Zinc-finger</keyword>
<feature type="domain" description="RING-type" evidence="6">
    <location>
        <begin position="225"/>
        <end position="265"/>
    </location>
</feature>
<dbReference type="GO" id="GO:0007265">
    <property type="term" value="P:Ras protein signal transduction"/>
    <property type="evidence" value="ECO:0007669"/>
    <property type="project" value="TreeGrafter"/>
</dbReference>
<dbReference type="Pfam" id="PF07576">
    <property type="entry name" value="BRAP2"/>
    <property type="match status" value="1"/>
</dbReference>
<name>A0A1G4JVE2_9SACH</name>
<dbReference type="AlphaFoldDB" id="A0A1G4JVE2"/>
<dbReference type="GO" id="GO:0043130">
    <property type="term" value="F:ubiquitin binding"/>
    <property type="evidence" value="ECO:0007669"/>
    <property type="project" value="EnsemblFungi"/>
</dbReference>
<dbReference type="GO" id="GO:0008139">
    <property type="term" value="F:nuclear localization sequence binding"/>
    <property type="evidence" value="ECO:0007669"/>
    <property type="project" value="EnsemblFungi"/>
</dbReference>
<dbReference type="GO" id="GO:0061630">
    <property type="term" value="F:ubiquitin protein ligase activity"/>
    <property type="evidence" value="ECO:0007669"/>
    <property type="project" value="TreeGrafter"/>
</dbReference>
<keyword evidence="9" id="KW-1185">Reference proteome</keyword>
<accession>A0A1G4JVE2</accession>
<dbReference type="PANTHER" id="PTHR24007:SF7">
    <property type="entry name" value="BRCA1-ASSOCIATED PROTEIN"/>
    <property type="match status" value="1"/>
</dbReference>
<dbReference type="GO" id="GO:0008270">
    <property type="term" value="F:zinc ion binding"/>
    <property type="evidence" value="ECO:0007669"/>
    <property type="project" value="UniProtKB-KW"/>
</dbReference>
<dbReference type="PROSITE" id="PS50089">
    <property type="entry name" value="ZF_RING_2"/>
    <property type="match status" value="1"/>
</dbReference>
<evidence type="ECO:0000259" key="6">
    <source>
        <dbReference type="PROSITE" id="PS50089"/>
    </source>
</evidence>
<evidence type="ECO:0000313" key="9">
    <source>
        <dbReference type="Proteomes" id="UP000190274"/>
    </source>
</evidence>
<evidence type="ECO:0000256" key="3">
    <source>
        <dbReference type="ARBA" id="ARBA00022833"/>
    </source>
</evidence>
<dbReference type="InterPro" id="IPR011422">
    <property type="entry name" value="BRAP2/ETP1_RRM"/>
</dbReference>
<proteinExistence type="predicted"/>
<dbReference type="GO" id="GO:0016567">
    <property type="term" value="P:protein ubiquitination"/>
    <property type="evidence" value="ECO:0007669"/>
    <property type="project" value="TreeGrafter"/>
</dbReference>
<dbReference type="OrthoDB" id="273556at2759"/>
<feature type="coiled-coil region" evidence="5">
    <location>
        <begin position="432"/>
        <end position="487"/>
    </location>
</feature>
<evidence type="ECO:0000313" key="8">
    <source>
        <dbReference type="EMBL" id="SCU94901.1"/>
    </source>
</evidence>
<dbReference type="InterPro" id="IPR013083">
    <property type="entry name" value="Znf_RING/FYVE/PHD"/>
</dbReference>
<evidence type="ECO:0000256" key="4">
    <source>
        <dbReference type="PROSITE-ProRule" id="PRU00502"/>
    </source>
</evidence>
<dbReference type="CDD" id="cd16457">
    <property type="entry name" value="RING-H2_BRAP2"/>
    <property type="match status" value="1"/>
</dbReference>
<dbReference type="PANTHER" id="PTHR24007">
    <property type="entry name" value="BRCA1-ASSOCIATED PROTEIN"/>
    <property type="match status" value="1"/>
</dbReference>
<reference evidence="9" key="1">
    <citation type="submission" date="2016-03" db="EMBL/GenBank/DDBJ databases">
        <authorList>
            <person name="Devillers H."/>
        </authorList>
    </citation>
    <scope>NUCLEOTIDE SEQUENCE [LARGE SCALE GENOMIC DNA]</scope>
</reference>
<dbReference type="SUPFAM" id="SSF57850">
    <property type="entry name" value="RING/U-box"/>
    <property type="match status" value="2"/>
</dbReference>
<dbReference type="Pfam" id="PF02148">
    <property type="entry name" value="zf-UBP"/>
    <property type="match status" value="1"/>
</dbReference>
<dbReference type="GO" id="GO:0045471">
    <property type="term" value="P:response to ethanol"/>
    <property type="evidence" value="ECO:0007669"/>
    <property type="project" value="EnsemblFungi"/>
</dbReference>
<dbReference type="Proteomes" id="UP000190274">
    <property type="component" value="Chromosome G"/>
</dbReference>
<organism evidence="8 9">
    <name type="scientific">Lachancea dasiensis</name>
    <dbReference type="NCBI Taxonomy" id="1072105"/>
    <lineage>
        <taxon>Eukaryota</taxon>
        <taxon>Fungi</taxon>
        <taxon>Dikarya</taxon>
        <taxon>Ascomycota</taxon>
        <taxon>Saccharomycotina</taxon>
        <taxon>Saccharomycetes</taxon>
        <taxon>Saccharomycetales</taxon>
        <taxon>Saccharomycetaceae</taxon>
        <taxon>Lachancea</taxon>
    </lineage>
</organism>
<keyword evidence="1" id="KW-0479">Metal-binding</keyword>
<dbReference type="InterPro" id="IPR047243">
    <property type="entry name" value="RING-H2_BRAP2"/>
</dbReference>
<feature type="domain" description="UBP-type" evidence="7">
    <location>
        <begin position="262"/>
        <end position="359"/>
    </location>
</feature>
<evidence type="ECO:0000256" key="1">
    <source>
        <dbReference type="ARBA" id="ARBA00022723"/>
    </source>
</evidence>
<dbReference type="SMART" id="SM00184">
    <property type="entry name" value="RING"/>
    <property type="match status" value="1"/>
</dbReference>
<evidence type="ECO:0000256" key="5">
    <source>
        <dbReference type="SAM" id="Coils"/>
    </source>
</evidence>
<dbReference type="GO" id="GO:0005737">
    <property type="term" value="C:cytoplasm"/>
    <property type="evidence" value="ECO:0007669"/>
    <property type="project" value="TreeGrafter"/>
</dbReference>
<keyword evidence="5" id="KW-0175">Coiled coil</keyword>
<dbReference type="STRING" id="1266660.A0A1G4JVE2"/>
<keyword evidence="3" id="KW-0862">Zinc</keyword>
<dbReference type="SMART" id="SM00290">
    <property type="entry name" value="ZnF_UBP"/>
    <property type="match status" value="1"/>
</dbReference>
<dbReference type="InterPro" id="IPR001841">
    <property type="entry name" value="Znf_RING"/>
</dbReference>
<evidence type="ECO:0000259" key="7">
    <source>
        <dbReference type="PROSITE" id="PS50271"/>
    </source>
</evidence>
<gene>
    <name evidence="8" type="ORF">LADA_0G12178G</name>
</gene>
<sequence>MDTWYRLVIELGEAQKTREAYRFWNGIEFDDSLEKPVLTKNSFSTAPEDWRFGQIHFRRLQMSVNETGFLEASLVGTGIVHLFRAGKEFSRVDGQDGSLYKIAGNGTTVCLLSVPSYLTARDMLFSFIGETVVEQASHFRILRSNDNFMVLIKFRTSEFAQQFKDKFNGKRFNKMDPGTCKVLQVLEIVFQDRLFPSGGTQGSFFPMRDPFTSQEVITDVELPSCSVCLERLDSDVTGLATIPCQHTFHCRCLNNLKDSRCPVCRHSELKLSKNSLMRQAARCSSCGSNENLWICLICGNIGCGRYNFKHAVQHFTDTGHFFAMEVATQRVWDYAGDNYVHRLVQNEVDGKLVEVGSSSSQDHTSKRDKQYHLEYVHVLLSQLESQREYYETKLRQDWEEVQAEREADKNLIELSSLQRNIQDVKFSASQYRVKSEQRLAEVQRQLDEEKMLCKALQTNLDHSANKIEDLQKQLKKNASEKDDLQEQVKDLMFFLDSQEKFKDANENVKQGTVIIKPKKATKKRK</sequence>
<dbReference type="EMBL" id="LT598457">
    <property type="protein sequence ID" value="SCU94901.1"/>
    <property type="molecule type" value="Genomic_DNA"/>
</dbReference>
<dbReference type="InterPro" id="IPR001607">
    <property type="entry name" value="Znf_UBP"/>
</dbReference>
<protein>
    <submittedName>
        <fullName evidence="8">LADA_0G12178g1_1</fullName>
    </submittedName>
</protein>
<dbReference type="Pfam" id="PF13639">
    <property type="entry name" value="zf-RING_2"/>
    <property type="match status" value="1"/>
</dbReference>
<dbReference type="PROSITE" id="PS50271">
    <property type="entry name" value="ZF_UBP"/>
    <property type="match status" value="1"/>
</dbReference>
<dbReference type="Gene3D" id="3.30.40.10">
    <property type="entry name" value="Zinc/RING finger domain, C3HC4 (zinc finger)"/>
    <property type="match status" value="2"/>
</dbReference>
<evidence type="ECO:0000256" key="2">
    <source>
        <dbReference type="ARBA" id="ARBA00022771"/>
    </source>
</evidence>